<evidence type="ECO:0000313" key="1">
    <source>
        <dbReference type="Proteomes" id="UP000515152"/>
    </source>
</evidence>
<sequence>MHRCLRTLLLEGNPVTELPLELGNVVTLKALNLRHCPISFPPPEVVQQGITAILPFLRRVMAKRPVGICNSVLELRPLDQLQLPVGVQSNLELTKELPDQDELLQFKELKQVMIQMEKADYPGILTCPPKTAEGDRVHKAYTLATIKRKKEFRSVNGSMFPGFPQFELQNWKQSDERRDAVMRELKEKQITLEQRRRDQEILCEWREQVKTLQERKLLKHKQDRRERHKQDEQVLITTGITDTVYSEGDNGEIISSTASLRRQRCLVSRIEMEEKRAARDHELEQRIRGHMQEMQKTRQRSSGIARGEVQAIRQEVKQLKTELEEEKEPEQDLEYRFTAFTGEN</sequence>
<organism evidence="1 2">
    <name type="scientific">Clupea harengus</name>
    <name type="common">Atlantic herring</name>
    <dbReference type="NCBI Taxonomy" id="7950"/>
    <lineage>
        <taxon>Eukaryota</taxon>
        <taxon>Metazoa</taxon>
        <taxon>Chordata</taxon>
        <taxon>Craniata</taxon>
        <taxon>Vertebrata</taxon>
        <taxon>Euteleostomi</taxon>
        <taxon>Actinopterygii</taxon>
        <taxon>Neopterygii</taxon>
        <taxon>Teleostei</taxon>
        <taxon>Clupei</taxon>
        <taxon>Clupeiformes</taxon>
        <taxon>Clupeoidei</taxon>
        <taxon>Clupeidae</taxon>
        <taxon>Clupea</taxon>
    </lineage>
</organism>
<dbReference type="GeneID" id="116223235"/>
<dbReference type="OrthoDB" id="2021138at2759"/>
<proteinExistence type="predicted"/>
<keyword evidence="1" id="KW-1185">Reference proteome</keyword>
<dbReference type="AlphaFoldDB" id="A0A6P8GJM4"/>
<accession>A0A6P8GJM4</accession>
<dbReference type="RefSeq" id="XP_031435105.1">
    <property type="nucleotide sequence ID" value="XM_031579245.2"/>
</dbReference>
<name>A0A6P8GJM4_CLUHA</name>
<dbReference type="Gene3D" id="3.80.10.10">
    <property type="entry name" value="Ribonuclease Inhibitor"/>
    <property type="match status" value="1"/>
</dbReference>
<dbReference type="Proteomes" id="UP000515152">
    <property type="component" value="Chromosome 13"/>
</dbReference>
<dbReference type="InterPro" id="IPR032675">
    <property type="entry name" value="LRR_dom_sf"/>
</dbReference>
<reference evidence="2" key="1">
    <citation type="submission" date="2025-08" db="UniProtKB">
        <authorList>
            <consortium name="RefSeq"/>
        </authorList>
    </citation>
    <scope>IDENTIFICATION</scope>
</reference>
<protein>
    <submittedName>
        <fullName evidence="2">Leucine-rich repeat-containing protein 27 isoform X1</fullName>
    </submittedName>
</protein>
<gene>
    <name evidence="2" type="primary">LOC116223235</name>
</gene>
<dbReference type="KEGG" id="char:116223235"/>
<evidence type="ECO:0000313" key="2">
    <source>
        <dbReference type="RefSeq" id="XP_031435105.1"/>
    </source>
</evidence>